<dbReference type="Proteomes" id="UP000075809">
    <property type="component" value="Unassembled WGS sequence"/>
</dbReference>
<protein>
    <submittedName>
        <fullName evidence="1">Uncharacterized protein</fullName>
    </submittedName>
</protein>
<accession>A0A151WSF3</accession>
<dbReference type="AlphaFoldDB" id="A0A151WSF3"/>
<proteinExistence type="predicted"/>
<evidence type="ECO:0000313" key="1">
    <source>
        <dbReference type="EMBL" id="KYQ50839.1"/>
    </source>
</evidence>
<keyword evidence="2" id="KW-1185">Reference proteome</keyword>
<reference evidence="1 2" key="1">
    <citation type="submission" date="2015-09" db="EMBL/GenBank/DDBJ databases">
        <title>Trachymyrmex zeteki WGS genome.</title>
        <authorList>
            <person name="Nygaard S."/>
            <person name="Hu H."/>
            <person name="Boomsma J."/>
            <person name="Zhang G."/>
        </authorList>
    </citation>
    <scope>NUCLEOTIDE SEQUENCE [LARGE SCALE GENOMIC DNA]</scope>
    <source>
        <strain evidence="1">Tzet28-1</strain>
        <tissue evidence="1">Whole body</tissue>
    </source>
</reference>
<sequence>VRTHYGVYPLCSLVKQEGRKEGLRPFPFVFERAESSRQIPEEDPINSLRIRFLVHANSKIVRRHYQIRKDNICRGACNSNRVSPSRCSFN</sequence>
<name>A0A151WSF3_9HYME</name>
<evidence type="ECO:0000313" key="2">
    <source>
        <dbReference type="Proteomes" id="UP000075809"/>
    </source>
</evidence>
<gene>
    <name evidence="1" type="ORF">ALC60_09978</name>
</gene>
<organism evidence="1 2">
    <name type="scientific">Mycetomoellerius zeteki</name>
    <dbReference type="NCBI Taxonomy" id="64791"/>
    <lineage>
        <taxon>Eukaryota</taxon>
        <taxon>Metazoa</taxon>
        <taxon>Ecdysozoa</taxon>
        <taxon>Arthropoda</taxon>
        <taxon>Hexapoda</taxon>
        <taxon>Insecta</taxon>
        <taxon>Pterygota</taxon>
        <taxon>Neoptera</taxon>
        <taxon>Endopterygota</taxon>
        <taxon>Hymenoptera</taxon>
        <taxon>Apocrita</taxon>
        <taxon>Aculeata</taxon>
        <taxon>Formicoidea</taxon>
        <taxon>Formicidae</taxon>
        <taxon>Myrmicinae</taxon>
        <taxon>Mycetomoellerius</taxon>
    </lineage>
</organism>
<feature type="non-terminal residue" evidence="1">
    <location>
        <position position="1"/>
    </location>
</feature>
<dbReference type="EMBL" id="KQ982769">
    <property type="protein sequence ID" value="KYQ50839.1"/>
    <property type="molecule type" value="Genomic_DNA"/>
</dbReference>